<comment type="caution">
    <text evidence="1">The sequence shown here is derived from an EMBL/GenBank/DDBJ whole genome shotgun (WGS) entry which is preliminary data.</text>
</comment>
<organism evidence="1 2">
    <name type="scientific">Streptomyces montanus</name>
    <dbReference type="NCBI Taxonomy" id="2580423"/>
    <lineage>
        <taxon>Bacteria</taxon>
        <taxon>Bacillati</taxon>
        <taxon>Actinomycetota</taxon>
        <taxon>Actinomycetes</taxon>
        <taxon>Kitasatosporales</taxon>
        <taxon>Streptomycetaceae</taxon>
        <taxon>Streptomyces</taxon>
    </lineage>
</organism>
<accession>A0A5R9FV78</accession>
<dbReference type="EMBL" id="VBZC01000012">
    <property type="protein sequence ID" value="TLS45800.1"/>
    <property type="molecule type" value="Genomic_DNA"/>
</dbReference>
<dbReference type="AlphaFoldDB" id="A0A5R9FV78"/>
<protein>
    <submittedName>
        <fullName evidence="1">Uncharacterized protein</fullName>
    </submittedName>
</protein>
<name>A0A5R9FV78_9ACTN</name>
<keyword evidence="2" id="KW-1185">Reference proteome</keyword>
<dbReference type="RefSeq" id="WP_138045391.1">
    <property type="nucleotide sequence ID" value="NZ_VBZC01000012.1"/>
</dbReference>
<evidence type="ECO:0000313" key="1">
    <source>
        <dbReference type="EMBL" id="TLS45800.1"/>
    </source>
</evidence>
<proteinExistence type="predicted"/>
<reference evidence="1 2" key="1">
    <citation type="submission" date="2019-05" db="EMBL/GenBank/DDBJ databases">
        <title>Streptomyces sp. NEAU-C151, a novel actinomycete isolated from soil.</title>
        <authorList>
            <person name="Han L."/>
            <person name="Jiang H."/>
        </authorList>
    </citation>
    <scope>NUCLEOTIDE SEQUENCE [LARGE SCALE GENOMIC DNA]</scope>
    <source>
        <strain evidence="1 2">NEAU-C151</strain>
    </source>
</reference>
<sequence length="97" mass="10725">MASFTHVTPERCAQLGRALAAAGLDWRDNHRQDEPQFLTYTVTDPHGRTWQLSPATNFQISPSAPAQIWQASCSELTTTTPVLSARMLAERIRGCSP</sequence>
<dbReference type="Proteomes" id="UP000305906">
    <property type="component" value="Unassembled WGS sequence"/>
</dbReference>
<gene>
    <name evidence="1" type="ORF">FE633_13675</name>
</gene>
<evidence type="ECO:0000313" key="2">
    <source>
        <dbReference type="Proteomes" id="UP000305906"/>
    </source>
</evidence>